<feature type="region of interest" description="Disordered" evidence="1">
    <location>
        <begin position="1"/>
        <end position="47"/>
    </location>
</feature>
<dbReference type="KEGG" id="nja:NSJP_2222"/>
<keyword evidence="3" id="KW-1185">Reference proteome</keyword>
<evidence type="ECO:0000256" key="1">
    <source>
        <dbReference type="SAM" id="MobiDB-lite"/>
    </source>
</evidence>
<sequence>MHIKKQPSQKPESTLRYGEPGTGISRPPDSDIHFEKTGSRSVNLTQA</sequence>
<accession>A0A1W1I5W9</accession>
<dbReference type="STRING" id="1325564.NSJP_2222"/>
<name>A0A1W1I5W9_9BACT</name>
<proteinExistence type="predicted"/>
<evidence type="ECO:0000313" key="3">
    <source>
        <dbReference type="Proteomes" id="UP000192042"/>
    </source>
</evidence>
<reference evidence="2 3" key="1">
    <citation type="submission" date="2017-03" db="EMBL/GenBank/DDBJ databases">
        <authorList>
            <person name="Afonso C.L."/>
            <person name="Miller P.J."/>
            <person name="Scott M.A."/>
            <person name="Spackman E."/>
            <person name="Goraichik I."/>
            <person name="Dimitrov K.M."/>
            <person name="Suarez D.L."/>
            <person name="Swayne D.E."/>
        </authorList>
    </citation>
    <scope>NUCLEOTIDE SEQUENCE [LARGE SCALE GENOMIC DNA]</scope>
    <source>
        <strain evidence="2">Genome sequencing of Nitrospira japonica strain NJ11</strain>
    </source>
</reference>
<evidence type="ECO:0000313" key="2">
    <source>
        <dbReference type="EMBL" id="SLM48394.1"/>
    </source>
</evidence>
<dbReference type="AlphaFoldDB" id="A0A1W1I5W9"/>
<dbReference type="EMBL" id="LT828648">
    <property type="protein sequence ID" value="SLM48394.1"/>
    <property type="molecule type" value="Genomic_DNA"/>
</dbReference>
<gene>
    <name evidence="2" type="ORF">NSJP_2222</name>
</gene>
<feature type="compositionally biased region" description="Basic and acidic residues" evidence="1">
    <location>
        <begin position="28"/>
        <end position="38"/>
    </location>
</feature>
<dbReference type="Proteomes" id="UP000192042">
    <property type="component" value="Chromosome I"/>
</dbReference>
<organism evidence="2 3">
    <name type="scientific">Nitrospira japonica</name>
    <dbReference type="NCBI Taxonomy" id="1325564"/>
    <lineage>
        <taxon>Bacteria</taxon>
        <taxon>Pseudomonadati</taxon>
        <taxon>Nitrospirota</taxon>
        <taxon>Nitrospiria</taxon>
        <taxon>Nitrospirales</taxon>
        <taxon>Nitrospiraceae</taxon>
        <taxon>Nitrospira</taxon>
    </lineage>
</organism>
<protein>
    <submittedName>
        <fullName evidence="2">Uncharacterized protein</fullName>
    </submittedName>
</protein>